<sequence>MRGQFVESILEVPSLVLLYNSHQLLIGNYGPRRALSERPGMPVLSVVLQKIGIEARLWKALHQFDIEKGGGI</sequence>
<reference evidence="1" key="1">
    <citation type="journal article" date="2015" name="Genome Biol. Evol.">
        <title>Organellar Genomes of White Spruce (Picea glauca): Assembly and Annotation.</title>
        <authorList>
            <person name="Jackman S.D."/>
            <person name="Warren R.L."/>
            <person name="Gibb E.A."/>
            <person name="Vandervalk B.P."/>
            <person name="Mohamadi H."/>
            <person name="Chu J."/>
            <person name="Raymond A."/>
            <person name="Pleasance S."/>
            <person name="Coope R."/>
            <person name="Wildung M.R."/>
            <person name="Ritland C.E."/>
            <person name="Bousquet J."/>
            <person name="Jones S.J."/>
            <person name="Bohlmann J."/>
            <person name="Birol I."/>
        </authorList>
    </citation>
    <scope>NUCLEOTIDE SEQUENCE [LARGE SCALE GENOMIC DNA]</scope>
    <source>
        <tissue evidence="1">Flushing bud</tissue>
    </source>
</reference>
<proteinExistence type="predicted"/>
<keyword evidence="1" id="KW-0496">Mitochondrion</keyword>
<organism evidence="1">
    <name type="scientific">Picea glauca</name>
    <name type="common">White spruce</name>
    <name type="synonym">Pinus glauca</name>
    <dbReference type="NCBI Taxonomy" id="3330"/>
    <lineage>
        <taxon>Eukaryota</taxon>
        <taxon>Viridiplantae</taxon>
        <taxon>Streptophyta</taxon>
        <taxon>Embryophyta</taxon>
        <taxon>Tracheophyta</taxon>
        <taxon>Spermatophyta</taxon>
        <taxon>Pinopsida</taxon>
        <taxon>Pinidae</taxon>
        <taxon>Conifers I</taxon>
        <taxon>Pinales</taxon>
        <taxon>Pinaceae</taxon>
        <taxon>Picea</taxon>
    </lineage>
</organism>
<name>A0A101M0L7_PICGL</name>
<protein>
    <submittedName>
        <fullName evidence="1">Uncharacterized protein</fullName>
    </submittedName>
</protein>
<gene>
    <name evidence="1" type="ORF">ABT39_MTgene4098</name>
</gene>
<accession>A0A101M0L7</accession>
<dbReference type="AlphaFoldDB" id="A0A101M0L7"/>
<evidence type="ECO:0000313" key="1">
    <source>
        <dbReference type="EMBL" id="KUM48762.1"/>
    </source>
</evidence>
<dbReference type="EMBL" id="LKAM01000004">
    <property type="protein sequence ID" value="KUM48762.1"/>
    <property type="molecule type" value="Genomic_DNA"/>
</dbReference>
<geneLocation type="mitochondrion" evidence="1"/>
<comment type="caution">
    <text evidence="1">The sequence shown here is derived from an EMBL/GenBank/DDBJ whole genome shotgun (WGS) entry which is preliminary data.</text>
</comment>